<dbReference type="RefSeq" id="WP_072831109.1">
    <property type="nucleotide sequence ID" value="NZ_FQXP01000004.1"/>
</dbReference>
<evidence type="ECO:0000313" key="2">
    <source>
        <dbReference type="Proteomes" id="UP000184526"/>
    </source>
</evidence>
<gene>
    <name evidence="1" type="ORF">SAMN02745196_01237</name>
</gene>
<evidence type="ECO:0000313" key="1">
    <source>
        <dbReference type="EMBL" id="SHH73166.1"/>
    </source>
</evidence>
<reference evidence="1 2" key="1">
    <citation type="submission" date="2016-11" db="EMBL/GenBank/DDBJ databases">
        <authorList>
            <person name="Jaros S."/>
            <person name="Januszkiewicz K."/>
            <person name="Wedrychowicz H."/>
        </authorList>
    </citation>
    <scope>NUCLEOTIDE SEQUENCE [LARGE SCALE GENOMIC DNA]</scope>
    <source>
        <strain evidence="1 2">DSM 3089</strain>
    </source>
</reference>
<organism evidence="1 2">
    <name type="scientific">Clostridium collagenovorans DSM 3089</name>
    <dbReference type="NCBI Taxonomy" id="1121306"/>
    <lineage>
        <taxon>Bacteria</taxon>
        <taxon>Bacillati</taxon>
        <taxon>Bacillota</taxon>
        <taxon>Clostridia</taxon>
        <taxon>Eubacteriales</taxon>
        <taxon>Clostridiaceae</taxon>
        <taxon>Clostridium</taxon>
    </lineage>
</organism>
<dbReference type="STRING" id="1121306.SAMN02745196_01237"/>
<dbReference type="EMBL" id="FQXP01000004">
    <property type="protein sequence ID" value="SHH73166.1"/>
    <property type="molecule type" value="Genomic_DNA"/>
</dbReference>
<dbReference type="Proteomes" id="UP000184526">
    <property type="component" value="Unassembled WGS sequence"/>
</dbReference>
<dbReference type="AlphaFoldDB" id="A0A1M5VD87"/>
<keyword evidence="2" id="KW-1185">Reference proteome</keyword>
<accession>A0A1M5VD87</accession>
<dbReference type="InterPro" id="IPR043519">
    <property type="entry name" value="NT_sf"/>
</dbReference>
<dbReference type="Gene3D" id="3.30.460.10">
    <property type="entry name" value="Beta Polymerase, domain 2"/>
    <property type="match status" value="1"/>
</dbReference>
<protein>
    <submittedName>
        <fullName evidence="1">GrpB domain, predicted nucleotidyltransferase, UPF0157 family</fullName>
    </submittedName>
</protein>
<dbReference type="InterPro" id="IPR007344">
    <property type="entry name" value="GrpB/CoaE"/>
</dbReference>
<proteinExistence type="predicted"/>
<dbReference type="PANTHER" id="PTHR34822">
    <property type="entry name" value="GRPB DOMAIN PROTEIN (AFU_ORTHOLOGUE AFUA_1G01530)"/>
    <property type="match status" value="1"/>
</dbReference>
<keyword evidence="1" id="KW-0808">Transferase</keyword>
<dbReference type="OrthoDB" id="9799092at2"/>
<dbReference type="GO" id="GO:0016740">
    <property type="term" value="F:transferase activity"/>
    <property type="evidence" value="ECO:0007669"/>
    <property type="project" value="UniProtKB-KW"/>
</dbReference>
<sequence length="179" mass="21401">MTNNNLRVVEVVEYNPNWHIEFKEEAHKLRDILKDEIVEIHHIGSTSIPNMSAKPVIDILLEVRDINAIDYYNEKIQQIGYIPKGEYGIRNRRFFLKGENDRTHHIHAFETGDTEIKRHLNFRDYMINHPEEAEEYKNLKKDLAYKFKYDIDKYIEGKDAFIKNIDLKAKQEFTEGFMK</sequence>
<dbReference type="Pfam" id="PF04229">
    <property type="entry name" value="GrpB"/>
    <property type="match status" value="1"/>
</dbReference>
<dbReference type="PANTHER" id="PTHR34822:SF1">
    <property type="entry name" value="GRPB FAMILY PROTEIN"/>
    <property type="match status" value="1"/>
</dbReference>
<name>A0A1M5VD87_9CLOT</name>
<dbReference type="SUPFAM" id="SSF81301">
    <property type="entry name" value="Nucleotidyltransferase"/>
    <property type="match status" value="1"/>
</dbReference>